<dbReference type="EMBL" id="JBBPFD010000035">
    <property type="protein sequence ID" value="KAK7880941.1"/>
    <property type="molecule type" value="Genomic_DNA"/>
</dbReference>
<dbReference type="Proteomes" id="UP001460270">
    <property type="component" value="Unassembled WGS sequence"/>
</dbReference>
<name>A0AAW0MRI3_9GOBI</name>
<proteinExistence type="predicted"/>
<keyword evidence="2" id="KW-1185">Reference proteome</keyword>
<evidence type="ECO:0000313" key="2">
    <source>
        <dbReference type="Proteomes" id="UP001460270"/>
    </source>
</evidence>
<sequence>FMCPHSRLYVAYLTILTHSSSLVLSMSQRHKYLTNTTIHYSDLCSLASTSSSFLFLTPHTLSRPFQLFRVSMPRMYRRASLELVRYSSRLQQPPKEVNPNTFTFHDLRHSETRLCLYPLPSRPPSL</sequence>
<gene>
    <name evidence="1" type="ORF">WMY93_032431</name>
</gene>
<dbReference type="AlphaFoldDB" id="A0AAW0MRI3"/>
<feature type="non-terminal residue" evidence="1">
    <location>
        <position position="126"/>
    </location>
</feature>
<protein>
    <submittedName>
        <fullName evidence="1">Uncharacterized protein</fullName>
    </submittedName>
</protein>
<comment type="caution">
    <text evidence="1">The sequence shown here is derived from an EMBL/GenBank/DDBJ whole genome shotgun (WGS) entry which is preliminary data.</text>
</comment>
<feature type="non-terminal residue" evidence="1">
    <location>
        <position position="1"/>
    </location>
</feature>
<accession>A0AAW0MRI3</accession>
<organism evidence="1 2">
    <name type="scientific">Mugilogobius chulae</name>
    <name type="common">yellowstripe goby</name>
    <dbReference type="NCBI Taxonomy" id="88201"/>
    <lineage>
        <taxon>Eukaryota</taxon>
        <taxon>Metazoa</taxon>
        <taxon>Chordata</taxon>
        <taxon>Craniata</taxon>
        <taxon>Vertebrata</taxon>
        <taxon>Euteleostomi</taxon>
        <taxon>Actinopterygii</taxon>
        <taxon>Neopterygii</taxon>
        <taxon>Teleostei</taxon>
        <taxon>Neoteleostei</taxon>
        <taxon>Acanthomorphata</taxon>
        <taxon>Gobiaria</taxon>
        <taxon>Gobiiformes</taxon>
        <taxon>Gobioidei</taxon>
        <taxon>Gobiidae</taxon>
        <taxon>Gobionellinae</taxon>
        <taxon>Mugilogobius</taxon>
    </lineage>
</organism>
<evidence type="ECO:0000313" key="1">
    <source>
        <dbReference type="EMBL" id="KAK7880941.1"/>
    </source>
</evidence>
<reference evidence="2" key="1">
    <citation type="submission" date="2024-04" db="EMBL/GenBank/DDBJ databases">
        <title>Salinicola lusitanus LLJ914,a marine bacterium isolated from the Okinawa Trough.</title>
        <authorList>
            <person name="Li J."/>
        </authorList>
    </citation>
    <scope>NUCLEOTIDE SEQUENCE [LARGE SCALE GENOMIC DNA]</scope>
</reference>